<evidence type="ECO:0000256" key="1">
    <source>
        <dbReference type="ARBA" id="ARBA00004123"/>
    </source>
</evidence>
<dbReference type="InterPro" id="IPR003347">
    <property type="entry name" value="JmjC_dom"/>
</dbReference>
<evidence type="ECO:0000313" key="7">
    <source>
        <dbReference type="EMBL" id="KAJ0219215.1"/>
    </source>
</evidence>
<keyword evidence="5" id="KW-1133">Transmembrane helix</keyword>
<dbReference type="EMBL" id="NBSK02000003">
    <property type="protein sequence ID" value="KAJ0219215.1"/>
    <property type="molecule type" value="Genomic_DNA"/>
</dbReference>
<evidence type="ECO:0000256" key="4">
    <source>
        <dbReference type="ARBA" id="ARBA00023242"/>
    </source>
</evidence>
<reference evidence="7 8" key="1">
    <citation type="journal article" date="2017" name="Nat. Commun.">
        <title>Genome assembly with in vitro proximity ligation data and whole-genome triplication in lettuce.</title>
        <authorList>
            <person name="Reyes-Chin-Wo S."/>
            <person name="Wang Z."/>
            <person name="Yang X."/>
            <person name="Kozik A."/>
            <person name="Arikit S."/>
            <person name="Song C."/>
            <person name="Xia L."/>
            <person name="Froenicke L."/>
            <person name="Lavelle D.O."/>
            <person name="Truco M.J."/>
            <person name="Xia R."/>
            <person name="Zhu S."/>
            <person name="Xu C."/>
            <person name="Xu H."/>
            <person name="Xu X."/>
            <person name="Cox K."/>
            <person name="Korf I."/>
            <person name="Meyers B.C."/>
            <person name="Michelmore R.W."/>
        </authorList>
    </citation>
    <scope>NUCLEOTIDE SEQUENCE [LARGE SCALE GENOMIC DNA]</scope>
    <source>
        <strain evidence="8">cv. Salinas</strain>
        <tissue evidence="7">Seedlings</tissue>
    </source>
</reference>
<dbReference type="Proteomes" id="UP000235145">
    <property type="component" value="Unassembled WGS sequence"/>
</dbReference>
<evidence type="ECO:0000256" key="3">
    <source>
        <dbReference type="ARBA" id="ARBA00022723"/>
    </source>
</evidence>
<evidence type="ECO:0000313" key="8">
    <source>
        <dbReference type="Proteomes" id="UP000235145"/>
    </source>
</evidence>
<sequence length="691" mass="79365">MQVDVNLQKFFTWYTDGIYDTEGWPQILKLKDWPPSNSFEERLPCHGVEFITSLPFKEYTHPCDGYLNLAVKVPEKSLKPYMGPKTYIGYGVSKELGRGDSTVVKSLAVFIFLSLFILFYRYPNMTEEMFAKCCPVCQGNNNSINCLRNVYNIVGSCSSSFVDVLTLNQIRNLILNLLLVLGQREIDFKPNDDQKVQYSIYILHVLFPFLKHVNEQHMKEIAIESRIQGSSILEVQLKKVECSLDKQIHCDCCKTSIFDLHRSCPSCHYNLCLQCCWELRDGNPQGNKEEVIIEPKDPGPEYLHGNPKGLRKAWKKTCYVEKAVEHPAPKEKQTHDWNSLVDGRILCPPKSMGGCGRGILELMHIKSLDSVSELLEKAQKLLNMHKLEEDMRDMPEKWCTCSLDGGDQQLRKAASRENSRENYLYCPRAIDIQHGDLKHFQWHWSKGEPVIISNVLETTLGLSWEPMVMWCAFRWASNSKQNNSQMRLLLTIWIGVSLDNDMQDQKELYVDNTKDATSEQVVGSKKQEGHKLLDDTSSTCVDGSDLGDGGALLDIFRREDTPKLEEYLKKHFREFRHSFCLPLQQVIHPIHDQTFYLTMDHKRKLKEDFGIEAWSFIQKLGDAVLIPVGCAHQVRNLKFNNLPLGSSGLDVVGMNFHVTNLPKATGMEFKESVQSDSRHLRQEYHKITKCI</sequence>
<dbReference type="AlphaFoldDB" id="A0A9R1W6C3"/>
<dbReference type="GO" id="GO:0031490">
    <property type="term" value="F:chromatin DNA binding"/>
    <property type="evidence" value="ECO:0000318"/>
    <property type="project" value="GO_Central"/>
</dbReference>
<keyword evidence="8" id="KW-1185">Reference proteome</keyword>
<comment type="similarity">
    <text evidence="2">Belongs to the JARID1 histone demethylase family.</text>
</comment>
<dbReference type="SUPFAM" id="SSF51197">
    <property type="entry name" value="Clavaminate synthase-like"/>
    <property type="match status" value="1"/>
</dbReference>
<dbReference type="Pfam" id="PF02373">
    <property type="entry name" value="JmjC"/>
    <property type="match status" value="1"/>
</dbReference>
<feature type="domain" description="JmjC" evidence="6">
    <location>
        <begin position="415"/>
        <end position="677"/>
    </location>
</feature>
<keyword evidence="5" id="KW-0812">Transmembrane</keyword>
<proteinExistence type="inferred from homology"/>
<dbReference type="SMART" id="SM00558">
    <property type="entry name" value="JmjC"/>
    <property type="match status" value="1"/>
</dbReference>
<dbReference type="Gene3D" id="2.60.120.650">
    <property type="entry name" value="Cupin"/>
    <property type="match status" value="3"/>
</dbReference>
<dbReference type="PROSITE" id="PS51184">
    <property type="entry name" value="JMJC"/>
    <property type="match status" value="1"/>
</dbReference>
<evidence type="ECO:0000256" key="5">
    <source>
        <dbReference type="SAM" id="Phobius"/>
    </source>
</evidence>
<dbReference type="GO" id="GO:0000118">
    <property type="term" value="C:histone deacetylase complex"/>
    <property type="evidence" value="ECO:0000318"/>
    <property type="project" value="GO_Central"/>
</dbReference>
<evidence type="ECO:0000259" key="6">
    <source>
        <dbReference type="PROSITE" id="PS51184"/>
    </source>
</evidence>
<dbReference type="GO" id="GO:0003712">
    <property type="term" value="F:transcription coregulator activity"/>
    <property type="evidence" value="ECO:0000318"/>
    <property type="project" value="GO_Central"/>
</dbReference>
<comment type="caution">
    <text evidence="7">The sequence shown here is derived from an EMBL/GenBank/DDBJ whole genome shotgun (WGS) entry which is preliminary data.</text>
</comment>
<dbReference type="GO" id="GO:0006357">
    <property type="term" value="P:regulation of transcription by RNA polymerase II"/>
    <property type="evidence" value="ECO:0000318"/>
    <property type="project" value="GO_Central"/>
</dbReference>
<keyword evidence="4" id="KW-0539">Nucleus</keyword>
<evidence type="ECO:0000256" key="2">
    <source>
        <dbReference type="ARBA" id="ARBA00006801"/>
    </source>
</evidence>
<gene>
    <name evidence="7" type="ORF">LSAT_V11C300121460</name>
</gene>
<name>A0A9R1W6C3_LACSA</name>
<dbReference type="InterPro" id="IPR045109">
    <property type="entry name" value="LSDs-like"/>
</dbReference>
<dbReference type="PANTHER" id="PTHR12549:SF11">
    <property type="entry name" value="LYSINE-SPECIFIC DEMETHYLASE JMJ25"/>
    <property type="match status" value="1"/>
</dbReference>
<dbReference type="GO" id="GO:0046872">
    <property type="term" value="F:metal ion binding"/>
    <property type="evidence" value="ECO:0007669"/>
    <property type="project" value="UniProtKB-KW"/>
</dbReference>
<keyword evidence="5" id="KW-0472">Membrane</keyword>
<protein>
    <recommendedName>
        <fullName evidence="6">JmjC domain-containing protein</fullName>
    </recommendedName>
</protein>
<organism evidence="7 8">
    <name type="scientific">Lactuca sativa</name>
    <name type="common">Garden lettuce</name>
    <dbReference type="NCBI Taxonomy" id="4236"/>
    <lineage>
        <taxon>Eukaryota</taxon>
        <taxon>Viridiplantae</taxon>
        <taxon>Streptophyta</taxon>
        <taxon>Embryophyta</taxon>
        <taxon>Tracheophyta</taxon>
        <taxon>Spermatophyta</taxon>
        <taxon>Magnoliopsida</taxon>
        <taxon>eudicotyledons</taxon>
        <taxon>Gunneridae</taxon>
        <taxon>Pentapetalae</taxon>
        <taxon>asterids</taxon>
        <taxon>campanulids</taxon>
        <taxon>Asterales</taxon>
        <taxon>Asteraceae</taxon>
        <taxon>Cichorioideae</taxon>
        <taxon>Cichorieae</taxon>
        <taxon>Lactucinae</taxon>
        <taxon>Lactuca</taxon>
    </lineage>
</organism>
<dbReference type="PANTHER" id="PTHR12549">
    <property type="entry name" value="JMJC DOMAIN-CONTAINING HISTONE DEMETHYLATION PROTEIN"/>
    <property type="match status" value="1"/>
</dbReference>
<dbReference type="GO" id="GO:0000785">
    <property type="term" value="C:chromatin"/>
    <property type="evidence" value="ECO:0000318"/>
    <property type="project" value="GO_Central"/>
</dbReference>
<keyword evidence="3" id="KW-0479">Metal-binding</keyword>
<accession>A0A9R1W6C3</accession>
<comment type="subcellular location">
    <subcellularLocation>
        <location evidence="1">Nucleus</location>
    </subcellularLocation>
</comment>
<feature type="transmembrane region" description="Helical" evidence="5">
    <location>
        <begin position="103"/>
        <end position="122"/>
    </location>
</feature>
<dbReference type="GO" id="GO:0032454">
    <property type="term" value="F:histone H3K9 demethylase activity"/>
    <property type="evidence" value="ECO:0000318"/>
    <property type="project" value="GO_Central"/>
</dbReference>